<dbReference type="InterPro" id="IPR048380">
    <property type="entry name" value="Rad26-like_N"/>
</dbReference>
<dbReference type="InterPro" id="IPR048379">
    <property type="entry name" value="Rad26-like_C"/>
</dbReference>
<dbReference type="EMBL" id="MU859198">
    <property type="protein sequence ID" value="KAK3949891.1"/>
    <property type="molecule type" value="Genomic_DNA"/>
</dbReference>
<evidence type="ECO:0000259" key="3">
    <source>
        <dbReference type="Pfam" id="PF21046"/>
    </source>
</evidence>
<feature type="compositionally biased region" description="Basic and acidic residues" evidence="1">
    <location>
        <begin position="1"/>
        <end position="14"/>
    </location>
</feature>
<feature type="compositionally biased region" description="Basic residues" evidence="1">
    <location>
        <begin position="86"/>
        <end position="102"/>
    </location>
</feature>
<feature type="domain" description="Rad26-like helical repeats" evidence="2">
    <location>
        <begin position="260"/>
        <end position="391"/>
    </location>
</feature>
<evidence type="ECO:0000256" key="1">
    <source>
        <dbReference type="SAM" id="MobiDB-lite"/>
    </source>
</evidence>
<feature type="domain" description="Rad26-like N-terminal" evidence="4">
    <location>
        <begin position="147"/>
        <end position="193"/>
    </location>
</feature>
<feature type="compositionally biased region" description="Polar residues" evidence="1">
    <location>
        <begin position="381"/>
        <end position="393"/>
    </location>
</feature>
<feature type="compositionally biased region" description="Polar residues" evidence="1">
    <location>
        <begin position="676"/>
        <end position="692"/>
    </location>
</feature>
<evidence type="ECO:0000259" key="2">
    <source>
        <dbReference type="Pfam" id="PF12331"/>
    </source>
</evidence>
<comment type="caution">
    <text evidence="5">The sequence shown here is derived from an EMBL/GenBank/DDBJ whole genome shotgun (WGS) entry which is preliminary data.</text>
</comment>
<dbReference type="Pfam" id="PF21046">
    <property type="entry name" value="Rad26-like_C"/>
    <property type="match status" value="1"/>
</dbReference>
<name>A0AAN6NPY5_9PEZI</name>
<accession>A0AAN6NPY5</accession>
<dbReference type="Pfam" id="PF21048">
    <property type="entry name" value="Rad26-like_N"/>
    <property type="match status" value="1"/>
</dbReference>
<evidence type="ECO:0000313" key="6">
    <source>
        <dbReference type="Proteomes" id="UP001303222"/>
    </source>
</evidence>
<dbReference type="InterPro" id="IPR022093">
    <property type="entry name" value="Rad26-like_helical"/>
</dbReference>
<evidence type="ECO:0000259" key="4">
    <source>
        <dbReference type="Pfam" id="PF21048"/>
    </source>
</evidence>
<protein>
    <submittedName>
        <fullName evidence="5">Uncharacterized protein</fullName>
    </submittedName>
</protein>
<sequence length="763" mass="82377">MAEEKARMERKLQEAQKAQQAVRNELQFANADLQERGRPKTRKAGTDGGAMTPGGRNKTKFMHMLDGFSEVEVLGMKSPSRDRAGRRDHKHGGTPTKGKRKRPAVDSPSLALEMETDDESFDIAAGSFASRSGSTRSSGGLSLPYDFLKLVLDHSPLPSLPLTFEAFARFCFPSKPSASFASIIFRRLPQLGVSSLVNSSDNDPFRLLVDFSELLLDMWQQCLSERYHSPIYYLAALLHFILQLNAVDVAPRITSSLVPVVVTTCQLVALPRLSLKMVNEGGGTVQDLERHANPAMRKLAADIDVTQCLKLLYLCAVGCLKPPRVDQHNMSSPQAQFWKTMDLEFVVLMLSAKQPEQDWRGMLSLLRTSVMPGSVGPLPKSSDSNAENNTALTIRSRSPPSPQPRGSGSSRGGNRAGQMLPPPLPHIRNNNNKVHKPESDSASTAQVIIDCVSSYLVDTPPRWASPGSAREVSIKLAALETLMSFASSSFGLLQLAKSDVAIPKTVSALCWAIDGLYDSNIPSESFGKLSIAGADDNGKKDDTKKGQTFLSLAQEQGQANRKQNGHGYDSSGMSTPQLLSQLISRSTKLVHALVTHPKTSGIVNPIARKLAKPTTTAPISPPAGGGPPTTTHPGPGRAARNNNGPRVGVPIRPTALHALHSRANASFHYPHHSRHNVNVTSNMSSIPNNPHASAVSNMTTALPHRYLVSLGRLNFAEEDLVFEQGIDEDTVELAHELLELAVERGEGGSVKGVFVDLEAGGAA</sequence>
<feature type="region of interest" description="Disordered" evidence="1">
    <location>
        <begin position="614"/>
        <end position="650"/>
    </location>
</feature>
<feature type="region of interest" description="Disordered" evidence="1">
    <location>
        <begin position="554"/>
        <end position="574"/>
    </location>
</feature>
<feature type="region of interest" description="Disordered" evidence="1">
    <location>
        <begin position="1"/>
        <end position="60"/>
    </location>
</feature>
<proteinExistence type="predicted"/>
<feature type="domain" description="Rad26-like helical repeats" evidence="2">
    <location>
        <begin position="436"/>
        <end position="594"/>
    </location>
</feature>
<reference evidence="5" key="2">
    <citation type="submission" date="2023-06" db="EMBL/GenBank/DDBJ databases">
        <authorList>
            <consortium name="Lawrence Berkeley National Laboratory"/>
            <person name="Mondo S.J."/>
            <person name="Hensen N."/>
            <person name="Bonometti L."/>
            <person name="Westerberg I."/>
            <person name="Brannstrom I.O."/>
            <person name="Guillou S."/>
            <person name="Cros-Aarteil S."/>
            <person name="Calhoun S."/>
            <person name="Haridas S."/>
            <person name="Kuo A."/>
            <person name="Pangilinan J."/>
            <person name="Riley R."/>
            <person name="Labutti K."/>
            <person name="Andreopoulos B."/>
            <person name="Lipzen A."/>
            <person name="Chen C."/>
            <person name="Yanf M."/>
            <person name="Daum C."/>
            <person name="Ng V."/>
            <person name="Clum A."/>
            <person name="Steindorff A."/>
            <person name="Ohm R."/>
            <person name="Martin F."/>
            <person name="Silar P."/>
            <person name="Natvig D."/>
            <person name="Lalanne C."/>
            <person name="Gautier V."/>
            <person name="Ament-Velasquez S.L."/>
            <person name="Kruys A."/>
            <person name="Hutchinson M.I."/>
            <person name="Powell A.J."/>
            <person name="Barry K."/>
            <person name="Miller A.N."/>
            <person name="Grigoriev I.V."/>
            <person name="Debuchy R."/>
            <person name="Gladieux P."/>
            <person name="Thoren M.H."/>
            <person name="Johannesson H."/>
        </authorList>
    </citation>
    <scope>NUCLEOTIDE SEQUENCE</scope>
    <source>
        <strain evidence="5">CBS 626.80</strain>
    </source>
</reference>
<keyword evidence="6" id="KW-1185">Reference proteome</keyword>
<gene>
    <name evidence="5" type="ORF">QBC32DRAFT_348097</name>
</gene>
<evidence type="ECO:0000313" key="5">
    <source>
        <dbReference type="EMBL" id="KAK3949891.1"/>
    </source>
</evidence>
<feature type="compositionally biased region" description="Low complexity" evidence="1">
    <location>
        <begin position="628"/>
        <end position="639"/>
    </location>
</feature>
<dbReference type="Pfam" id="PF12331">
    <property type="entry name" value="Rad26-like_helical_rpts"/>
    <property type="match status" value="2"/>
</dbReference>
<reference evidence="5" key="1">
    <citation type="journal article" date="2023" name="Mol. Phylogenet. Evol.">
        <title>Genome-scale phylogeny and comparative genomics of the fungal order Sordariales.</title>
        <authorList>
            <person name="Hensen N."/>
            <person name="Bonometti L."/>
            <person name="Westerberg I."/>
            <person name="Brannstrom I.O."/>
            <person name="Guillou S."/>
            <person name="Cros-Aarteil S."/>
            <person name="Calhoun S."/>
            <person name="Haridas S."/>
            <person name="Kuo A."/>
            <person name="Mondo S."/>
            <person name="Pangilinan J."/>
            <person name="Riley R."/>
            <person name="LaButti K."/>
            <person name="Andreopoulos B."/>
            <person name="Lipzen A."/>
            <person name="Chen C."/>
            <person name="Yan M."/>
            <person name="Daum C."/>
            <person name="Ng V."/>
            <person name="Clum A."/>
            <person name="Steindorff A."/>
            <person name="Ohm R.A."/>
            <person name="Martin F."/>
            <person name="Silar P."/>
            <person name="Natvig D.O."/>
            <person name="Lalanne C."/>
            <person name="Gautier V."/>
            <person name="Ament-Velasquez S.L."/>
            <person name="Kruys A."/>
            <person name="Hutchinson M.I."/>
            <person name="Powell A.J."/>
            <person name="Barry K."/>
            <person name="Miller A.N."/>
            <person name="Grigoriev I.V."/>
            <person name="Debuchy R."/>
            <person name="Gladieux P."/>
            <person name="Hiltunen Thoren M."/>
            <person name="Johannesson H."/>
        </authorList>
    </citation>
    <scope>NUCLEOTIDE SEQUENCE</scope>
    <source>
        <strain evidence="5">CBS 626.80</strain>
    </source>
</reference>
<feature type="region of interest" description="Disordered" evidence="1">
    <location>
        <begin position="374"/>
        <end position="440"/>
    </location>
</feature>
<feature type="domain" description="Rad26-like C-terminal" evidence="3">
    <location>
        <begin position="704"/>
        <end position="754"/>
    </location>
</feature>
<dbReference type="AlphaFoldDB" id="A0AAN6NPY5"/>
<feature type="region of interest" description="Disordered" evidence="1">
    <location>
        <begin position="77"/>
        <end position="107"/>
    </location>
</feature>
<dbReference type="Proteomes" id="UP001303222">
    <property type="component" value="Unassembled WGS sequence"/>
</dbReference>
<feature type="region of interest" description="Disordered" evidence="1">
    <location>
        <begin position="672"/>
        <end position="692"/>
    </location>
</feature>
<organism evidence="5 6">
    <name type="scientific">Pseudoneurospora amorphoporcata</name>
    <dbReference type="NCBI Taxonomy" id="241081"/>
    <lineage>
        <taxon>Eukaryota</taxon>
        <taxon>Fungi</taxon>
        <taxon>Dikarya</taxon>
        <taxon>Ascomycota</taxon>
        <taxon>Pezizomycotina</taxon>
        <taxon>Sordariomycetes</taxon>
        <taxon>Sordariomycetidae</taxon>
        <taxon>Sordariales</taxon>
        <taxon>Sordariaceae</taxon>
        <taxon>Pseudoneurospora</taxon>
    </lineage>
</organism>